<dbReference type="EMBL" id="MU003563">
    <property type="protein sequence ID" value="KAF2462727.1"/>
    <property type="molecule type" value="Genomic_DNA"/>
</dbReference>
<evidence type="ECO:0000313" key="1">
    <source>
        <dbReference type="EMBL" id="KAF2462727.1"/>
    </source>
</evidence>
<proteinExistence type="predicted"/>
<keyword evidence="2" id="KW-1185">Reference proteome</keyword>
<protein>
    <submittedName>
        <fullName evidence="1">Uncharacterized protein</fullName>
    </submittedName>
</protein>
<gene>
    <name evidence="1" type="ORF">BDR25DRAFT_320489</name>
</gene>
<evidence type="ECO:0000313" key="2">
    <source>
        <dbReference type="Proteomes" id="UP000799755"/>
    </source>
</evidence>
<sequence>MYRPGPTQKNFKGSGDKFHPFLEQFSQFPENPFVHRRCIGYMNSKEQREWSPQRRRSFSVKDWNTYDTMENFITTLRNSRKRVRIGEFVTSYSLLNWKTLGEERTRRHAWAVAIIKREGGRGNALVVYCSQPEPCDACRNHLLANEYLERPWYQREMVKVLREEKTLDIREVWYSTEKESGTLMCVLHTGRWIERMVWFGDKLLKKNDPRVEGFVKLSEP</sequence>
<reference evidence="1" key="1">
    <citation type="journal article" date="2020" name="Stud. Mycol.">
        <title>101 Dothideomycetes genomes: a test case for predicting lifestyles and emergence of pathogens.</title>
        <authorList>
            <person name="Haridas S."/>
            <person name="Albert R."/>
            <person name="Binder M."/>
            <person name="Bloem J."/>
            <person name="Labutti K."/>
            <person name="Salamov A."/>
            <person name="Andreopoulos B."/>
            <person name="Baker S."/>
            <person name="Barry K."/>
            <person name="Bills G."/>
            <person name="Bluhm B."/>
            <person name="Cannon C."/>
            <person name="Castanera R."/>
            <person name="Culley D."/>
            <person name="Daum C."/>
            <person name="Ezra D."/>
            <person name="Gonzalez J."/>
            <person name="Henrissat B."/>
            <person name="Kuo A."/>
            <person name="Liang C."/>
            <person name="Lipzen A."/>
            <person name="Lutzoni F."/>
            <person name="Magnuson J."/>
            <person name="Mondo S."/>
            <person name="Nolan M."/>
            <person name="Ohm R."/>
            <person name="Pangilinan J."/>
            <person name="Park H.-J."/>
            <person name="Ramirez L."/>
            <person name="Alfaro M."/>
            <person name="Sun H."/>
            <person name="Tritt A."/>
            <person name="Yoshinaga Y."/>
            <person name="Zwiers L.-H."/>
            <person name="Turgeon B."/>
            <person name="Goodwin S."/>
            <person name="Spatafora J."/>
            <person name="Crous P."/>
            <person name="Grigoriev I."/>
        </authorList>
    </citation>
    <scope>NUCLEOTIDE SEQUENCE</scope>
    <source>
        <strain evidence="1">ATCC 200398</strain>
    </source>
</reference>
<name>A0ACB6Q9D8_9PLEO</name>
<dbReference type="Proteomes" id="UP000799755">
    <property type="component" value="Unassembled WGS sequence"/>
</dbReference>
<comment type="caution">
    <text evidence="1">The sequence shown here is derived from an EMBL/GenBank/DDBJ whole genome shotgun (WGS) entry which is preliminary data.</text>
</comment>
<accession>A0ACB6Q9D8</accession>
<organism evidence="1 2">
    <name type="scientific">Lindgomyces ingoldianus</name>
    <dbReference type="NCBI Taxonomy" id="673940"/>
    <lineage>
        <taxon>Eukaryota</taxon>
        <taxon>Fungi</taxon>
        <taxon>Dikarya</taxon>
        <taxon>Ascomycota</taxon>
        <taxon>Pezizomycotina</taxon>
        <taxon>Dothideomycetes</taxon>
        <taxon>Pleosporomycetidae</taxon>
        <taxon>Pleosporales</taxon>
        <taxon>Lindgomycetaceae</taxon>
        <taxon>Lindgomyces</taxon>
    </lineage>
</organism>